<dbReference type="EMBL" id="JBBKTW010000001">
    <property type="protein sequence ID" value="MEN2986897.1"/>
    <property type="molecule type" value="Genomic_DNA"/>
</dbReference>
<evidence type="ECO:0000313" key="1">
    <source>
        <dbReference type="EMBL" id="MEN2986897.1"/>
    </source>
</evidence>
<comment type="caution">
    <text evidence="1">The sequence shown here is derived from an EMBL/GenBank/DDBJ whole genome shotgun (WGS) entry which is preliminary data.</text>
</comment>
<evidence type="ECO:0000313" key="2">
    <source>
        <dbReference type="Proteomes" id="UP001413721"/>
    </source>
</evidence>
<dbReference type="Gene3D" id="3.30.70.100">
    <property type="match status" value="1"/>
</dbReference>
<dbReference type="RefSeq" id="WP_345930984.1">
    <property type="nucleotide sequence ID" value="NZ_JBBKTV010000001.1"/>
</dbReference>
<reference evidence="1 2" key="1">
    <citation type="submission" date="2024-03" db="EMBL/GenBank/DDBJ databases">
        <title>High-quality draft genome sequencing of Tistrella sp. BH-R2-4.</title>
        <authorList>
            <person name="Dong C."/>
        </authorList>
    </citation>
    <scope>NUCLEOTIDE SEQUENCE [LARGE SCALE GENOMIC DNA]</scope>
    <source>
        <strain evidence="1 2">BH-R2-4</strain>
    </source>
</reference>
<proteinExistence type="predicted"/>
<gene>
    <name evidence="1" type="ORF">WG926_01180</name>
</gene>
<dbReference type="SUPFAM" id="SSF54909">
    <property type="entry name" value="Dimeric alpha+beta barrel"/>
    <property type="match status" value="1"/>
</dbReference>
<dbReference type="InterPro" id="IPR011008">
    <property type="entry name" value="Dimeric_a/b-barrel"/>
</dbReference>
<accession>A0ABU9YDN0</accession>
<sequence>MPPDRMLSGGMGYSWAIDNARTRLHTMDHPVLEIVRFTTRPGTAVSDFLADAARMDGWLEGQPGFIRRRLGHADTGVWIDCIEWRSMAEARAAADGLMAEPSARPFLSAIDGGSVVMTHLDIRHAA</sequence>
<name>A0ABU9YDN0_9PROT</name>
<evidence type="ECO:0008006" key="3">
    <source>
        <dbReference type="Google" id="ProtNLM"/>
    </source>
</evidence>
<dbReference type="Proteomes" id="UP001413721">
    <property type="component" value="Unassembled WGS sequence"/>
</dbReference>
<keyword evidence="2" id="KW-1185">Reference proteome</keyword>
<organism evidence="1 2">
    <name type="scientific">Tistrella arctica</name>
    <dbReference type="NCBI Taxonomy" id="3133430"/>
    <lineage>
        <taxon>Bacteria</taxon>
        <taxon>Pseudomonadati</taxon>
        <taxon>Pseudomonadota</taxon>
        <taxon>Alphaproteobacteria</taxon>
        <taxon>Geminicoccales</taxon>
        <taxon>Geminicoccaceae</taxon>
        <taxon>Tistrella</taxon>
    </lineage>
</organism>
<protein>
    <recommendedName>
        <fullName evidence="3">ABM domain-containing protein</fullName>
    </recommendedName>
</protein>